<comment type="caution">
    <text evidence="2">The sequence shown here is derived from an EMBL/GenBank/DDBJ whole genome shotgun (WGS) entry which is preliminary data.</text>
</comment>
<evidence type="ECO:0000313" key="3">
    <source>
        <dbReference type="Proteomes" id="UP000623467"/>
    </source>
</evidence>
<reference evidence="2" key="1">
    <citation type="submission" date="2020-05" db="EMBL/GenBank/DDBJ databases">
        <title>Mycena genomes resolve the evolution of fungal bioluminescence.</title>
        <authorList>
            <person name="Tsai I.J."/>
        </authorList>
    </citation>
    <scope>NUCLEOTIDE SEQUENCE</scope>
    <source>
        <strain evidence="2">160909Yilan</strain>
    </source>
</reference>
<protein>
    <submittedName>
        <fullName evidence="2">Uncharacterized protein</fullName>
    </submittedName>
</protein>
<dbReference type="AlphaFoldDB" id="A0A8H6Z8Y6"/>
<accession>A0A8H6Z8Y6</accession>
<sequence length="131" mass="14484">MSPHLGDARLEPLFRFRPSVPHRSACGLHRRRGTKTPDTDLRAQSFPAPVSARDRPLIAAYAYAPRPWGSPYTTTCDVSTCSSSLFPLLSALTDRATDQRHPNCALMDDDPTTCGPITVIPKLKARLDQMH</sequence>
<gene>
    <name evidence="2" type="ORF">MSAN_00505500</name>
</gene>
<evidence type="ECO:0000256" key="1">
    <source>
        <dbReference type="SAM" id="MobiDB-lite"/>
    </source>
</evidence>
<proteinExistence type="predicted"/>
<organism evidence="2 3">
    <name type="scientific">Mycena sanguinolenta</name>
    <dbReference type="NCBI Taxonomy" id="230812"/>
    <lineage>
        <taxon>Eukaryota</taxon>
        <taxon>Fungi</taxon>
        <taxon>Dikarya</taxon>
        <taxon>Basidiomycota</taxon>
        <taxon>Agaricomycotina</taxon>
        <taxon>Agaricomycetes</taxon>
        <taxon>Agaricomycetidae</taxon>
        <taxon>Agaricales</taxon>
        <taxon>Marasmiineae</taxon>
        <taxon>Mycenaceae</taxon>
        <taxon>Mycena</taxon>
    </lineage>
</organism>
<dbReference type="Proteomes" id="UP000623467">
    <property type="component" value="Unassembled WGS sequence"/>
</dbReference>
<keyword evidence="3" id="KW-1185">Reference proteome</keyword>
<evidence type="ECO:0000313" key="2">
    <source>
        <dbReference type="EMBL" id="KAF7372982.1"/>
    </source>
</evidence>
<name>A0A8H6Z8Y6_9AGAR</name>
<feature type="region of interest" description="Disordered" evidence="1">
    <location>
        <begin position="25"/>
        <end position="48"/>
    </location>
</feature>
<dbReference type="EMBL" id="JACAZH010000003">
    <property type="protein sequence ID" value="KAF7372982.1"/>
    <property type="molecule type" value="Genomic_DNA"/>
</dbReference>